<evidence type="ECO:0008006" key="3">
    <source>
        <dbReference type="Google" id="ProtNLM"/>
    </source>
</evidence>
<proteinExistence type="predicted"/>
<reference evidence="1 2" key="1">
    <citation type="submission" date="2023-03" db="EMBL/GenBank/DDBJ databases">
        <title>Speciation in Pyrococcus: adaptation to high temperature as a mechanism.</title>
        <authorList>
            <person name="Gu J."/>
        </authorList>
    </citation>
    <scope>NUCLEOTIDE SEQUENCE [LARGE SCALE GENOMIC DNA]</scope>
    <source>
        <strain evidence="1 2">LMOA34</strain>
    </source>
</reference>
<evidence type="ECO:0000313" key="2">
    <source>
        <dbReference type="Proteomes" id="UP001571980"/>
    </source>
</evidence>
<dbReference type="InterPro" id="IPR012340">
    <property type="entry name" value="NA-bd_OB-fold"/>
</dbReference>
<accession>A0ABV4T843</accession>
<evidence type="ECO:0000313" key="1">
    <source>
        <dbReference type="EMBL" id="MFA4805143.1"/>
    </source>
</evidence>
<dbReference type="Proteomes" id="UP001571980">
    <property type="component" value="Unassembled WGS sequence"/>
</dbReference>
<name>A0ABV4T843_9EURY</name>
<keyword evidence="2" id="KW-1185">Reference proteome</keyword>
<dbReference type="EMBL" id="JARRIG010000007">
    <property type="protein sequence ID" value="MFA4805143.1"/>
    <property type="molecule type" value="Genomic_DNA"/>
</dbReference>
<gene>
    <name evidence="1" type="ORF">P8X34_10445</name>
</gene>
<comment type="caution">
    <text evidence="1">The sequence shown here is derived from an EMBL/GenBank/DDBJ whole genome shotgun (WGS) entry which is preliminary data.</text>
</comment>
<dbReference type="RefSeq" id="WP_372824513.1">
    <property type="nucleotide sequence ID" value="NZ_JARRID010000006.1"/>
</dbReference>
<sequence>MRPATPVRIRQLLEEEQPDGIYVTVVGRVVNFDITEYIAYLDDGTGTIRVEVTEKPQSEYLKVIGRTIKDEQGVAILPRVVVPVSELYAKKYWEVMEGVKKALDERFVLGGGAE</sequence>
<dbReference type="SUPFAM" id="SSF50249">
    <property type="entry name" value="Nucleic acid-binding proteins"/>
    <property type="match status" value="1"/>
</dbReference>
<organism evidence="1 2">
    <name type="scientific">Pyrococcus kukulkanii</name>
    <dbReference type="NCBI Taxonomy" id="1609559"/>
    <lineage>
        <taxon>Archaea</taxon>
        <taxon>Methanobacteriati</taxon>
        <taxon>Methanobacteriota</taxon>
        <taxon>Thermococci</taxon>
        <taxon>Thermococcales</taxon>
        <taxon>Thermococcaceae</taxon>
        <taxon>Pyrococcus</taxon>
    </lineage>
</organism>
<protein>
    <recommendedName>
        <fullName evidence="3">Replication protein RepA</fullName>
    </recommendedName>
</protein>